<feature type="domain" description="Tf2-1-like SH3-like" evidence="1">
    <location>
        <begin position="3"/>
        <end position="52"/>
    </location>
</feature>
<sequence length="130" mass="14997">MKFGKKGKLSPHYVGPYQILRRICKVAYQINLPNDLALVHPVIHVSLLKKCVGDPISIVSFESLCIKDSRSYEEDPVEIFDWQLWKLRNKKVSSVRVLWRNQLIEGATWEAEANMISRYPDLFPSIPTLA</sequence>
<proteinExistence type="predicted"/>
<evidence type="ECO:0000313" key="2">
    <source>
        <dbReference type="EMBL" id="WMV46654.1"/>
    </source>
</evidence>
<dbReference type="AlphaFoldDB" id="A0AAF0ZRR9"/>
<organism evidence="2 3">
    <name type="scientific">Solanum verrucosum</name>
    <dbReference type="NCBI Taxonomy" id="315347"/>
    <lineage>
        <taxon>Eukaryota</taxon>
        <taxon>Viridiplantae</taxon>
        <taxon>Streptophyta</taxon>
        <taxon>Embryophyta</taxon>
        <taxon>Tracheophyta</taxon>
        <taxon>Spermatophyta</taxon>
        <taxon>Magnoliopsida</taxon>
        <taxon>eudicotyledons</taxon>
        <taxon>Gunneridae</taxon>
        <taxon>Pentapetalae</taxon>
        <taxon>asterids</taxon>
        <taxon>lamiids</taxon>
        <taxon>Solanales</taxon>
        <taxon>Solanaceae</taxon>
        <taxon>Solanoideae</taxon>
        <taxon>Solaneae</taxon>
        <taxon>Solanum</taxon>
    </lineage>
</organism>
<dbReference type="Proteomes" id="UP001234989">
    <property type="component" value="Chromosome 9"/>
</dbReference>
<protein>
    <recommendedName>
        <fullName evidence="1">Tf2-1-like SH3-like domain-containing protein</fullName>
    </recommendedName>
</protein>
<evidence type="ECO:0000259" key="1">
    <source>
        <dbReference type="Pfam" id="PF24626"/>
    </source>
</evidence>
<dbReference type="Pfam" id="PF24626">
    <property type="entry name" value="SH3_Tf2-1"/>
    <property type="match status" value="1"/>
</dbReference>
<evidence type="ECO:0000313" key="3">
    <source>
        <dbReference type="Proteomes" id="UP001234989"/>
    </source>
</evidence>
<gene>
    <name evidence="2" type="ORF">MTR67_040039</name>
</gene>
<name>A0AAF0ZRR9_SOLVR</name>
<accession>A0AAF0ZRR9</accession>
<dbReference type="InterPro" id="IPR056924">
    <property type="entry name" value="SH3_Tf2-1"/>
</dbReference>
<dbReference type="PANTHER" id="PTHR46148:SF57">
    <property type="entry name" value="OS12G0499874 PROTEIN"/>
    <property type="match status" value="1"/>
</dbReference>
<dbReference type="PANTHER" id="PTHR46148">
    <property type="entry name" value="CHROMO DOMAIN-CONTAINING PROTEIN"/>
    <property type="match status" value="1"/>
</dbReference>
<dbReference type="EMBL" id="CP133620">
    <property type="protein sequence ID" value="WMV46654.1"/>
    <property type="molecule type" value="Genomic_DNA"/>
</dbReference>
<keyword evidence="3" id="KW-1185">Reference proteome</keyword>
<reference evidence="2" key="1">
    <citation type="submission" date="2023-08" db="EMBL/GenBank/DDBJ databases">
        <title>A de novo genome assembly of Solanum verrucosum Schlechtendal, a Mexican diploid species geographically isolated from the other diploid A-genome species in potato relatives.</title>
        <authorList>
            <person name="Hosaka K."/>
        </authorList>
    </citation>
    <scope>NUCLEOTIDE SEQUENCE</scope>
    <source>
        <tissue evidence="2">Young leaves</tissue>
    </source>
</reference>